<evidence type="ECO:0000256" key="8">
    <source>
        <dbReference type="ARBA" id="ARBA00023012"/>
    </source>
</evidence>
<dbReference type="GO" id="GO:0005524">
    <property type="term" value="F:ATP binding"/>
    <property type="evidence" value="ECO:0007669"/>
    <property type="project" value="UniProtKB-KW"/>
</dbReference>
<keyword evidence="6" id="KW-0547">Nucleotide-binding</keyword>
<feature type="domain" description="Sigma-54 factor interaction" evidence="19">
    <location>
        <begin position="191"/>
        <end position="387"/>
    </location>
</feature>
<comment type="function">
    <text evidence="16">Member of the two-component regulatory system NtrB/NtrC, which controls expression of the nitrogen-regulated (ntr) genes in response to nitrogen limitation. Phosphorylated NtrC binds directly to DNA and stimulates the formation of open promoter-sigma54-RNA polymerase complexes.</text>
</comment>
<keyword evidence="7" id="KW-0067">ATP-binding</keyword>
<dbReference type="SUPFAM" id="SSF52540">
    <property type="entry name" value="P-loop containing nucleoside triphosphate hydrolases"/>
    <property type="match status" value="1"/>
</dbReference>
<feature type="region of interest" description="Disordered" evidence="18">
    <location>
        <begin position="24"/>
        <end position="46"/>
    </location>
</feature>
<dbReference type="Gene3D" id="3.40.50.2300">
    <property type="match status" value="1"/>
</dbReference>
<keyword evidence="5 17" id="KW-0597">Phosphoprotein</keyword>
<dbReference type="PROSITE" id="PS50110">
    <property type="entry name" value="RESPONSE_REGULATORY"/>
    <property type="match status" value="1"/>
</dbReference>
<dbReference type="SUPFAM" id="SSF46689">
    <property type="entry name" value="Homeodomain-like"/>
    <property type="match status" value="1"/>
</dbReference>
<evidence type="ECO:0000256" key="4">
    <source>
        <dbReference type="ARBA" id="ARBA00022491"/>
    </source>
</evidence>
<dbReference type="GO" id="GO:0043565">
    <property type="term" value="F:sequence-specific DNA binding"/>
    <property type="evidence" value="ECO:0007669"/>
    <property type="project" value="InterPro"/>
</dbReference>
<keyword evidence="8" id="KW-0902">Two-component regulatory system</keyword>
<dbReference type="Gene3D" id="1.10.8.60">
    <property type="match status" value="1"/>
</dbReference>
<evidence type="ECO:0000259" key="19">
    <source>
        <dbReference type="PROSITE" id="PS50045"/>
    </source>
</evidence>
<dbReference type="Proteomes" id="UP000192455">
    <property type="component" value="Unassembled WGS sequence"/>
</dbReference>
<keyword evidence="10" id="KW-0238">DNA-binding</keyword>
<keyword evidence="3" id="KW-0963">Cytoplasm</keyword>
<keyword evidence="9" id="KW-0805">Transcription regulation</keyword>
<dbReference type="PRINTS" id="PR01590">
    <property type="entry name" value="HTHFIS"/>
</dbReference>
<keyword evidence="22" id="KW-1185">Reference proteome</keyword>
<evidence type="ECO:0000256" key="11">
    <source>
        <dbReference type="ARBA" id="ARBA00023159"/>
    </source>
</evidence>
<dbReference type="PANTHER" id="PTHR32071">
    <property type="entry name" value="TRANSCRIPTIONAL REGULATORY PROTEIN"/>
    <property type="match status" value="1"/>
</dbReference>
<dbReference type="GO" id="GO:0000160">
    <property type="term" value="P:phosphorelay signal transduction system"/>
    <property type="evidence" value="ECO:0007669"/>
    <property type="project" value="UniProtKB-KW"/>
</dbReference>
<dbReference type="SMART" id="SM00382">
    <property type="entry name" value="AAA"/>
    <property type="match status" value="1"/>
</dbReference>
<evidence type="ECO:0000313" key="21">
    <source>
        <dbReference type="EMBL" id="SIT74047.1"/>
    </source>
</evidence>
<dbReference type="SUPFAM" id="SSF52172">
    <property type="entry name" value="CheY-like"/>
    <property type="match status" value="1"/>
</dbReference>
<feature type="compositionally biased region" description="Gly residues" evidence="18">
    <location>
        <begin position="37"/>
        <end position="46"/>
    </location>
</feature>
<dbReference type="InterPro" id="IPR025944">
    <property type="entry name" value="Sigma_54_int_dom_CS"/>
</dbReference>
<dbReference type="CDD" id="cd00009">
    <property type="entry name" value="AAA"/>
    <property type="match status" value="1"/>
</dbReference>
<keyword evidence="4" id="KW-0678">Repressor</keyword>
<evidence type="ECO:0000256" key="15">
    <source>
        <dbReference type="ARBA" id="ARBA00031910"/>
    </source>
</evidence>
<reference evidence="21 22" key="1">
    <citation type="submission" date="2017-01" db="EMBL/GenBank/DDBJ databases">
        <authorList>
            <person name="Mah S.A."/>
            <person name="Swanson W.J."/>
            <person name="Moy G.W."/>
            <person name="Vacquier V.D."/>
        </authorList>
    </citation>
    <scope>NUCLEOTIDE SEQUENCE [LARGE SCALE GENOMIC DNA]</scope>
    <source>
        <strain evidence="21 22">DSM 21219</strain>
    </source>
</reference>
<dbReference type="InterPro" id="IPR027417">
    <property type="entry name" value="P-loop_NTPase"/>
</dbReference>
<dbReference type="Pfam" id="PF14532">
    <property type="entry name" value="Sigma54_activ_2"/>
    <property type="match status" value="1"/>
</dbReference>
<dbReference type="Gene3D" id="1.10.10.60">
    <property type="entry name" value="Homeodomain-like"/>
    <property type="match status" value="1"/>
</dbReference>
<dbReference type="InterPro" id="IPR009057">
    <property type="entry name" value="Homeodomain-like_sf"/>
</dbReference>
<dbReference type="STRING" id="515897.SAMN05421849_0089"/>
<comment type="subcellular location">
    <subcellularLocation>
        <location evidence="1">Cytoplasm</location>
    </subcellularLocation>
</comment>
<evidence type="ECO:0000259" key="20">
    <source>
        <dbReference type="PROSITE" id="PS50110"/>
    </source>
</evidence>
<keyword evidence="11" id="KW-0010">Activator</keyword>
<evidence type="ECO:0000256" key="16">
    <source>
        <dbReference type="ARBA" id="ARBA00043886"/>
    </source>
</evidence>
<evidence type="ECO:0000256" key="1">
    <source>
        <dbReference type="ARBA" id="ARBA00004496"/>
    </source>
</evidence>
<organism evidence="21 22">
    <name type="scientific">Pontibaca methylaminivorans</name>
    <dbReference type="NCBI Taxonomy" id="515897"/>
    <lineage>
        <taxon>Bacteria</taxon>
        <taxon>Pseudomonadati</taxon>
        <taxon>Pseudomonadota</taxon>
        <taxon>Alphaproteobacteria</taxon>
        <taxon>Rhodobacterales</taxon>
        <taxon>Roseobacteraceae</taxon>
        <taxon>Pontibaca</taxon>
    </lineage>
</organism>
<evidence type="ECO:0000256" key="17">
    <source>
        <dbReference type="PROSITE-ProRule" id="PRU00169"/>
    </source>
</evidence>
<protein>
    <recommendedName>
        <fullName evidence="2">DNA-binding transcriptional regulator NtrC</fullName>
    </recommendedName>
    <alternativeName>
        <fullName evidence="14">Nitrogen regulation protein NR(I)</fullName>
    </alternativeName>
    <alternativeName>
        <fullName evidence="15">Nitrogen regulator I</fullName>
    </alternativeName>
</protein>
<dbReference type="PANTHER" id="PTHR32071:SF95">
    <property type="entry name" value="DNA-BINDING TRANSCRIPTIONAL REGULATOR NTRC"/>
    <property type="match status" value="1"/>
</dbReference>
<feature type="modified residue" description="4-aspartylphosphate" evidence="17">
    <location>
        <position position="103"/>
    </location>
</feature>
<dbReference type="Gene3D" id="3.40.50.300">
    <property type="entry name" value="P-loop containing nucleotide triphosphate hydrolases"/>
    <property type="match status" value="1"/>
</dbReference>
<evidence type="ECO:0000256" key="3">
    <source>
        <dbReference type="ARBA" id="ARBA00022490"/>
    </source>
</evidence>
<proteinExistence type="predicted"/>
<dbReference type="EMBL" id="FTPS01000001">
    <property type="protein sequence ID" value="SIT74047.1"/>
    <property type="molecule type" value="Genomic_DNA"/>
</dbReference>
<evidence type="ECO:0000256" key="5">
    <source>
        <dbReference type="ARBA" id="ARBA00022553"/>
    </source>
</evidence>
<dbReference type="InterPro" id="IPR001789">
    <property type="entry name" value="Sig_transdc_resp-reg_receiver"/>
</dbReference>
<dbReference type="AlphaFoldDB" id="A0A1R3W8M9"/>
<dbReference type="InterPro" id="IPR003593">
    <property type="entry name" value="AAA+_ATPase"/>
</dbReference>
<name>A0A1R3W8M9_9RHOB</name>
<dbReference type="PROSITE" id="PS00688">
    <property type="entry name" value="SIGMA54_INTERACT_3"/>
    <property type="match status" value="1"/>
</dbReference>
<dbReference type="InterPro" id="IPR002078">
    <property type="entry name" value="Sigma_54_int"/>
</dbReference>
<evidence type="ECO:0000256" key="18">
    <source>
        <dbReference type="SAM" id="MobiDB-lite"/>
    </source>
</evidence>
<keyword evidence="13" id="KW-0535">Nitrogen fixation</keyword>
<evidence type="ECO:0000256" key="10">
    <source>
        <dbReference type="ARBA" id="ARBA00023125"/>
    </source>
</evidence>
<dbReference type="InterPro" id="IPR002197">
    <property type="entry name" value="HTH_Fis"/>
</dbReference>
<dbReference type="Pfam" id="PF25601">
    <property type="entry name" value="AAA_lid_14"/>
    <property type="match status" value="1"/>
</dbReference>
<keyword evidence="12" id="KW-0804">Transcription</keyword>
<evidence type="ECO:0000313" key="22">
    <source>
        <dbReference type="Proteomes" id="UP000192455"/>
    </source>
</evidence>
<gene>
    <name evidence="21" type="ORF">SAMN05421849_0089</name>
</gene>
<evidence type="ECO:0000256" key="12">
    <source>
        <dbReference type="ARBA" id="ARBA00023163"/>
    </source>
</evidence>
<evidence type="ECO:0000256" key="7">
    <source>
        <dbReference type="ARBA" id="ARBA00022840"/>
    </source>
</evidence>
<dbReference type="InterPro" id="IPR058031">
    <property type="entry name" value="AAA_lid_NorR"/>
</dbReference>
<dbReference type="Pfam" id="PF02954">
    <property type="entry name" value="HTH_8"/>
    <property type="match status" value="1"/>
</dbReference>
<sequence>MRHDPPHQRGGGMSSVYLKHTGDHRGALPKLAPTDRGPGGMRPGTPGGILDGAEILIAVADHGFQDRLGRSLEQEGCRIRTTVYPGMIARWAREGLGDAAILDAGDADTAPFWLLKQLAALRPGLPIIIFSEDPEKASRLREQGVMVWDCLPRPADPGVIVPAVAGVLETARSDPEGPAADAVRGGHPVALIGQSAAMRELGELVSQLANGRLPVLIAGESGSGRSLIARILHERSAARGQEQLVLLGNHELGSCEEANAVLQCASRGTLLIDEITELTPEAQVRAVRLIDLSDGGPRFIATACADPMQAVRDGLLRSDLYYRLAGAVLQIPPLRERIEDIPAFAVHFLEQAGSTRRLDSAAMALLGQHSWPGNLRELGNMMGRLALAGTGGTITADEVRAILGKDSAPPPPVRRDALADTITRHLEQYFRLHEPDLPPPGLHRRFLREVEAPLIRVALDATGGNQARCARILGINRNTLRKKIDSLDIEVTRGRKMM</sequence>
<dbReference type="InterPro" id="IPR011006">
    <property type="entry name" value="CheY-like_superfamily"/>
</dbReference>
<evidence type="ECO:0000256" key="2">
    <source>
        <dbReference type="ARBA" id="ARBA00019059"/>
    </source>
</evidence>
<feature type="domain" description="Response regulatory" evidence="20">
    <location>
        <begin position="54"/>
        <end position="168"/>
    </location>
</feature>
<evidence type="ECO:0000256" key="13">
    <source>
        <dbReference type="ARBA" id="ARBA00023231"/>
    </source>
</evidence>
<dbReference type="GO" id="GO:0006355">
    <property type="term" value="P:regulation of DNA-templated transcription"/>
    <property type="evidence" value="ECO:0007669"/>
    <property type="project" value="InterPro"/>
</dbReference>
<evidence type="ECO:0000256" key="14">
    <source>
        <dbReference type="ARBA" id="ARBA00029881"/>
    </source>
</evidence>
<evidence type="ECO:0000256" key="9">
    <source>
        <dbReference type="ARBA" id="ARBA00023015"/>
    </source>
</evidence>
<accession>A0A1R3W8M9</accession>
<dbReference type="PROSITE" id="PS50045">
    <property type="entry name" value="SIGMA54_INTERACT_4"/>
    <property type="match status" value="1"/>
</dbReference>
<evidence type="ECO:0000256" key="6">
    <source>
        <dbReference type="ARBA" id="ARBA00022741"/>
    </source>
</evidence>